<dbReference type="NCBIfam" id="TIGR03882">
    <property type="entry name" value="cyclo_dehyd_2"/>
    <property type="match status" value="1"/>
</dbReference>
<dbReference type="InterPro" id="IPR049274">
    <property type="entry name" value="LynD/TruD_wHTH-like"/>
</dbReference>
<dbReference type="SUPFAM" id="SSF69572">
    <property type="entry name" value="Activating enzymes of the ubiquitin-like proteins"/>
    <property type="match status" value="1"/>
</dbReference>
<name>A0ABT2MQ97_9CYAN</name>
<dbReference type="InterPro" id="IPR022291">
    <property type="entry name" value="Bacteriocin_synth_cyclodeHase"/>
</dbReference>
<gene>
    <name evidence="2" type="ORF">NG799_11325</name>
</gene>
<dbReference type="RefSeq" id="WP_368006546.1">
    <property type="nucleotide sequence ID" value="NZ_JAMXFF010000015.1"/>
</dbReference>
<dbReference type="InterPro" id="IPR027624">
    <property type="entry name" value="TOMM_cyclo_SagD"/>
</dbReference>
<dbReference type="Proteomes" id="UP001525890">
    <property type="component" value="Unassembled WGS sequence"/>
</dbReference>
<feature type="domain" description="YcaO" evidence="1">
    <location>
        <begin position="398"/>
        <end position="765"/>
    </location>
</feature>
<dbReference type="Gene3D" id="3.30.40.250">
    <property type="match status" value="1"/>
</dbReference>
<dbReference type="PANTHER" id="PTHR37809">
    <property type="entry name" value="RIBOSOMAL PROTEIN S12 METHYLTHIOTRANSFERASE ACCESSORY FACTOR YCAO"/>
    <property type="match status" value="1"/>
</dbReference>
<dbReference type="InterPro" id="IPR003776">
    <property type="entry name" value="YcaO-like_dom"/>
</dbReference>
<dbReference type="Gene3D" id="3.30.1330.230">
    <property type="match status" value="2"/>
</dbReference>
<protein>
    <submittedName>
        <fullName evidence="2">TOMM leader peptide-binding protein</fullName>
    </submittedName>
</protein>
<proteinExistence type="predicted"/>
<dbReference type="PANTHER" id="PTHR37809:SF1">
    <property type="entry name" value="RIBOSOMAL PROTEIN S12 METHYLTHIOTRANSFERASE ACCESSORY FACTOR YCAO"/>
    <property type="match status" value="1"/>
</dbReference>
<dbReference type="Pfam" id="PF21084">
    <property type="entry name" value="WHD_DUF4423_like"/>
    <property type="match status" value="1"/>
</dbReference>
<dbReference type="NCBIfam" id="TIGR00702">
    <property type="entry name" value="YcaO-type kinase domain"/>
    <property type="match status" value="1"/>
</dbReference>
<accession>A0ABT2MQ97</accession>
<dbReference type="PROSITE" id="PS51664">
    <property type="entry name" value="YCAO"/>
    <property type="match status" value="1"/>
</dbReference>
<sequence length="765" mass="85310">MTFQIKPHYHIEICPPKQVYLLGEQENHALTGQLYCQIIPFLDGQYSRDQIVEKLDREVPADYIDFVLNRLTETGYLTEVAPELPPEVAAFWSELGIAPQVAAQALKQPVTLKTVGNRITEGMVDILGAALGELGIPYQSGDTPNSALTLVLTDDYLNPDLAPLNRHQVETGQPWILVKPLGSVLWLGPVFKPGETGCWHCLAQRLEGNREVEASVQREKYAAAQTNGNIPHSVNSYLPTARAALPSTLQTALQFAATEIAKSLVIAQSPTPSPTLEGKLITFNQRTLDFKTHSLIRRPQCSTCGDPEILQRRGFEPVVLESREKHFTRDGGHRALTPAQTVQQHEHLISPITGVVTELVRVTDPANPLVHTYRAGHAFGGATSLRGLRSTLKHKSSGKGKTDSQSRASGFCEAVERYSGIYQGDEPRQQATFAQLGELAINPEDCLCISDSQFARRGEINQNRQAAHDWIPQRFDPDQSIDWTPVWSLTEQCHKYLPTAFCYYNYPIPKGQRFCNADSNGNAAGNTLEEAILQGVLELVERDSVALWWYNRLRRPAVDLSSFDEPYFLELQQFYGENDRDLWALDLTADLGISAFAGVSRRKVGNSERLILGFGAHLDPTIAILRALTEVNQLGLELDKVPDDQLDGDAKLWLLEATLENQPYLAPDAAQPLKTMQDYPKRWGNDIREDVITCVDIVREAGLETLVLDQTRPDIGLNVVKVIVPGMRHFWSRFGPGRLYDVPVQLGWRKTPTLEAEMNPMAMPF</sequence>
<dbReference type="NCBIfam" id="TIGR03604">
    <property type="entry name" value="TOMM_cyclo_SagD"/>
    <property type="match status" value="1"/>
</dbReference>
<organism evidence="2 3">
    <name type="scientific">Laspinema palackyanum D2a</name>
    <dbReference type="NCBI Taxonomy" id="2953684"/>
    <lineage>
        <taxon>Bacteria</taxon>
        <taxon>Bacillati</taxon>
        <taxon>Cyanobacteriota</taxon>
        <taxon>Cyanophyceae</taxon>
        <taxon>Oscillatoriophycideae</taxon>
        <taxon>Oscillatoriales</taxon>
        <taxon>Laspinemataceae</taxon>
        <taxon>Laspinema</taxon>
        <taxon>Laspinema palackyanum</taxon>
    </lineage>
</organism>
<dbReference type="Gene3D" id="3.30.160.660">
    <property type="match status" value="1"/>
</dbReference>
<keyword evidence="3" id="KW-1185">Reference proteome</keyword>
<evidence type="ECO:0000259" key="1">
    <source>
        <dbReference type="PROSITE" id="PS51664"/>
    </source>
</evidence>
<reference evidence="2 3" key="1">
    <citation type="journal article" date="2022" name="Front. Microbiol.">
        <title>High genomic differentiation and limited gene flow indicate recent cryptic speciation within the genus Laspinema (cyanobacteria).</title>
        <authorList>
            <person name="Stanojkovic A."/>
            <person name="Skoupy S."/>
            <person name="Skaloud P."/>
            <person name="Dvorak P."/>
        </authorList>
    </citation>
    <scope>NUCLEOTIDE SEQUENCE [LARGE SCALE GENOMIC DNA]</scope>
    <source>
        <strain evidence="2 3">D2a</strain>
    </source>
</reference>
<comment type="caution">
    <text evidence="2">The sequence shown here is derived from an EMBL/GenBank/DDBJ whole genome shotgun (WGS) entry which is preliminary data.</text>
</comment>
<evidence type="ECO:0000313" key="3">
    <source>
        <dbReference type="Proteomes" id="UP001525890"/>
    </source>
</evidence>
<evidence type="ECO:0000313" key="2">
    <source>
        <dbReference type="EMBL" id="MCT7966925.1"/>
    </source>
</evidence>
<dbReference type="InterPro" id="IPR035985">
    <property type="entry name" value="Ubiquitin-activating_enz"/>
</dbReference>
<dbReference type="Pfam" id="PF02624">
    <property type="entry name" value="YcaO"/>
    <property type="match status" value="1"/>
</dbReference>
<dbReference type="EMBL" id="JAMXFF010000015">
    <property type="protein sequence ID" value="MCT7966925.1"/>
    <property type="molecule type" value="Genomic_DNA"/>
</dbReference>
<dbReference type="Gene3D" id="3.40.50.720">
    <property type="entry name" value="NAD(P)-binding Rossmann-like Domain"/>
    <property type="match status" value="1"/>
</dbReference>
<dbReference type="Gene3D" id="3.90.930.60">
    <property type="match status" value="1"/>
</dbReference>